<proteinExistence type="predicted"/>
<evidence type="ECO:0000256" key="1">
    <source>
        <dbReference type="SAM" id="MobiDB-lite"/>
    </source>
</evidence>
<sequence>MPPCGELKRVNCLQVPSPAPWALPTGCSSCRLSFLAAAARLHARLSRTTVWMARMGWDGWKDGEKRSANERANETQESVELGPRDRRPWGPGLFVAAATKCDDPVGAASLRWGRRSWRREIFWAYVLATRAHHMHTYTGSARSLPHPAVRPGRRRALRRRSAGWLAPWKVVFERENNARGLSVGLEAALKVQSEEEQAARRGGKAVQKARWTGETARLAPARASSRLPLRPRSGGATYLHDGSTTTGGLRSGPWQQLIDRPFRRSRGRACRPGV</sequence>
<dbReference type="Proteomes" id="UP000799766">
    <property type="component" value="Unassembled WGS sequence"/>
</dbReference>
<organism evidence="2 3">
    <name type="scientific">Lineolata rhizophorae</name>
    <dbReference type="NCBI Taxonomy" id="578093"/>
    <lineage>
        <taxon>Eukaryota</taxon>
        <taxon>Fungi</taxon>
        <taxon>Dikarya</taxon>
        <taxon>Ascomycota</taxon>
        <taxon>Pezizomycotina</taxon>
        <taxon>Dothideomycetes</taxon>
        <taxon>Dothideomycetes incertae sedis</taxon>
        <taxon>Lineolatales</taxon>
        <taxon>Lineolataceae</taxon>
        <taxon>Lineolata</taxon>
    </lineage>
</organism>
<reference evidence="2" key="1">
    <citation type="journal article" date="2020" name="Stud. Mycol.">
        <title>101 Dothideomycetes genomes: a test case for predicting lifestyles and emergence of pathogens.</title>
        <authorList>
            <person name="Haridas S."/>
            <person name="Albert R."/>
            <person name="Binder M."/>
            <person name="Bloem J."/>
            <person name="Labutti K."/>
            <person name="Salamov A."/>
            <person name="Andreopoulos B."/>
            <person name="Baker S."/>
            <person name="Barry K."/>
            <person name="Bills G."/>
            <person name="Bluhm B."/>
            <person name="Cannon C."/>
            <person name="Castanera R."/>
            <person name="Culley D."/>
            <person name="Daum C."/>
            <person name="Ezra D."/>
            <person name="Gonzalez J."/>
            <person name="Henrissat B."/>
            <person name="Kuo A."/>
            <person name="Liang C."/>
            <person name="Lipzen A."/>
            <person name="Lutzoni F."/>
            <person name="Magnuson J."/>
            <person name="Mondo S."/>
            <person name="Nolan M."/>
            <person name="Ohm R."/>
            <person name="Pangilinan J."/>
            <person name="Park H.-J."/>
            <person name="Ramirez L."/>
            <person name="Alfaro M."/>
            <person name="Sun H."/>
            <person name="Tritt A."/>
            <person name="Yoshinaga Y."/>
            <person name="Zwiers L.-H."/>
            <person name="Turgeon B."/>
            <person name="Goodwin S."/>
            <person name="Spatafora J."/>
            <person name="Crous P."/>
            <person name="Grigoriev I."/>
        </authorList>
    </citation>
    <scope>NUCLEOTIDE SEQUENCE</scope>
    <source>
        <strain evidence="2">ATCC 16933</strain>
    </source>
</reference>
<feature type="compositionally biased region" description="Basic and acidic residues" evidence="1">
    <location>
        <begin position="62"/>
        <end position="74"/>
    </location>
</feature>
<protein>
    <submittedName>
        <fullName evidence="2">Uncharacterized protein</fullName>
    </submittedName>
</protein>
<feature type="compositionally biased region" description="Low complexity" evidence="1">
    <location>
        <begin position="216"/>
        <end position="233"/>
    </location>
</feature>
<evidence type="ECO:0000313" key="3">
    <source>
        <dbReference type="Proteomes" id="UP000799766"/>
    </source>
</evidence>
<dbReference type="EMBL" id="MU001674">
    <property type="protein sequence ID" value="KAF2460009.1"/>
    <property type="molecule type" value="Genomic_DNA"/>
</dbReference>
<name>A0A6A6P815_9PEZI</name>
<keyword evidence="3" id="KW-1185">Reference proteome</keyword>
<feature type="region of interest" description="Disordered" evidence="1">
    <location>
        <begin position="199"/>
        <end position="254"/>
    </location>
</feature>
<gene>
    <name evidence="2" type="ORF">BDY21DRAFT_337156</name>
</gene>
<evidence type="ECO:0000313" key="2">
    <source>
        <dbReference type="EMBL" id="KAF2460009.1"/>
    </source>
</evidence>
<accession>A0A6A6P815</accession>
<feature type="region of interest" description="Disordered" evidence="1">
    <location>
        <begin position="62"/>
        <end position="86"/>
    </location>
</feature>
<dbReference type="AlphaFoldDB" id="A0A6A6P815"/>